<sequence length="183" mass="20284">MNKYLISTNQSTADLSSVGRAEDCSGLILVVILRFSDGKLVPDFIASTLRIKEAVPPFLQPNLSDHELLSGVTFASAGSGWDELTTLATSAIPVSMQIDMFKDYLRRVKRIVSDDQEKAKKIISGALVVISTGTNDFGLNFYGIPTRRFQFIAISAYQDFLLNNLQSFVKDLWKQREGVAEVE</sequence>
<evidence type="ECO:0000256" key="1">
    <source>
        <dbReference type="ARBA" id="ARBA00008668"/>
    </source>
</evidence>
<gene>
    <name evidence="2" type="ORF">EZV62_025322</name>
</gene>
<protein>
    <submittedName>
        <fullName evidence="2">Uncharacterized protein</fullName>
    </submittedName>
</protein>
<dbReference type="InterPro" id="IPR001087">
    <property type="entry name" value="GDSL"/>
</dbReference>
<reference evidence="3" key="1">
    <citation type="journal article" date="2019" name="Gigascience">
        <title>De novo genome assembly of the endangered Acer yangbiense, a plant species with extremely small populations endemic to Yunnan Province, China.</title>
        <authorList>
            <person name="Yang J."/>
            <person name="Wariss H.M."/>
            <person name="Tao L."/>
            <person name="Zhang R."/>
            <person name="Yun Q."/>
            <person name="Hollingsworth P."/>
            <person name="Dao Z."/>
            <person name="Luo G."/>
            <person name="Guo H."/>
            <person name="Ma Y."/>
            <person name="Sun W."/>
        </authorList>
    </citation>
    <scope>NUCLEOTIDE SEQUENCE [LARGE SCALE GENOMIC DNA]</scope>
    <source>
        <strain evidence="3">cv. Malutang</strain>
    </source>
</reference>
<dbReference type="Pfam" id="PF00657">
    <property type="entry name" value="Lipase_GDSL"/>
    <property type="match status" value="1"/>
</dbReference>
<dbReference type="GO" id="GO:0016788">
    <property type="term" value="F:hydrolase activity, acting on ester bonds"/>
    <property type="evidence" value="ECO:0007669"/>
    <property type="project" value="InterPro"/>
</dbReference>
<dbReference type="EMBL" id="VAHF01000012">
    <property type="protein sequence ID" value="TXG49447.1"/>
    <property type="molecule type" value="Genomic_DNA"/>
</dbReference>
<evidence type="ECO:0000313" key="3">
    <source>
        <dbReference type="Proteomes" id="UP000323000"/>
    </source>
</evidence>
<dbReference type="AlphaFoldDB" id="A0A5C7GY74"/>
<dbReference type="OrthoDB" id="1600564at2759"/>
<accession>A0A5C7GY74</accession>
<dbReference type="PANTHER" id="PTHR45642">
    <property type="entry name" value="GDSL ESTERASE/LIPASE EXL3"/>
    <property type="match status" value="1"/>
</dbReference>
<dbReference type="PANTHER" id="PTHR45642:SF120">
    <property type="entry name" value="GDSL-LIKE LIPASE_ACYLHYDROLASE"/>
    <property type="match status" value="1"/>
</dbReference>
<dbReference type="InterPro" id="IPR036514">
    <property type="entry name" value="SGNH_hydro_sf"/>
</dbReference>
<organism evidence="2 3">
    <name type="scientific">Acer yangbiense</name>
    <dbReference type="NCBI Taxonomy" id="1000413"/>
    <lineage>
        <taxon>Eukaryota</taxon>
        <taxon>Viridiplantae</taxon>
        <taxon>Streptophyta</taxon>
        <taxon>Embryophyta</taxon>
        <taxon>Tracheophyta</taxon>
        <taxon>Spermatophyta</taxon>
        <taxon>Magnoliopsida</taxon>
        <taxon>eudicotyledons</taxon>
        <taxon>Gunneridae</taxon>
        <taxon>Pentapetalae</taxon>
        <taxon>rosids</taxon>
        <taxon>malvids</taxon>
        <taxon>Sapindales</taxon>
        <taxon>Sapindaceae</taxon>
        <taxon>Hippocastanoideae</taxon>
        <taxon>Acereae</taxon>
        <taxon>Acer</taxon>
    </lineage>
</organism>
<evidence type="ECO:0000313" key="2">
    <source>
        <dbReference type="EMBL" id="TXG49447.1"/>
    </source>
</evidence>
<proteinExistence type="inferred from homology"/>
<name>A0A5C7GY74_9ROSI</name>
<dbReference type="Gene3D" id="3.40.50.1110">
    <property type="entry name" value="SGNH hydrolase"/>
    <property type="match status" value="1"/>
</dbReference>
<keyword evidence="3" id="KW-1185">Reference proteome</keyword>
<dbReference type="InterPro" id="IPR050592">
    <property type="entry name" value="GDSL_lipolytic_enzyme"/>
</dbReference>
<comment type="caution">
    <text evidence="2">The sequence shown here is derived from an EMBL/GenBank/DDBJ whole genome shotgun (WGS) entry which is preliminary data.</text>
</comment>
<dbReference type="Proteomes" id="UP000323000">
    <property type="component" value="Chromosome 12"/>
</dbReference>
<comment type="similarity">
    <text evidence="1">Belongs to the 'GDSL' lipolytic enzyme family.</text>
</comment>